<proteinExistence type="inferred from homology"/>
<dbReference type="GO" id="GO:0016491">
    <property type="term" value="F:oxidoreductase activity"/>
    <property type="evidence" value="ECO:0007669"/>
    <property type="project" value="UniProtKB-KW"/>
</dbReference>
<dbReference type="EMBL" id="JAEKPD010000001">
    <property type="protein sequence ID" value="MBJ3761325.1"/>
    <property type="molecule type" value="Genomic_DNA"/>
</dbReference>
<dbReference type="Gene3D" id="3.40.109.10">
    <property type="entry name" value="NADH Oxidase"/>
    <property type="match status" value="1"/>
</dbReference>
<keyword evidence="2" id="KW-0560">Oxidoreductase</keyword>
<dbReference type="InterPro" id="IPR029479">
    <property type="entry name" value="Nitroreductase"/>
</dbReference>
<evidence type="ECO:0000256" key="1">
    <source>
        <dbReference type="ARBA" id="ARBA00007118"/>
    </source>
</evidence>
<keyword evidence="5" id="KW-1185">Reference proteome</keyword>
<name>A0A934MBB1_9RHOB</name>
<comment type="caution">
    <text evidence="4">The sequence shown here is derived from an EMBL/GenBank/DDBJ whole genome shotgun (WGS) entry which is preliminary data.</text>
</comment>
<dbReference type="PANTHER" id="PTHR43673:SF10">
    <property type="entry name" value="NADH DEHYDROGENASE_NAD(P)H NITROREDUCTASE XCC3605-RELATED"/>
    <property type="match status" value="1"/>
</dbReference>
<dbReference type="SUPFAM" id="SSF55469">
    <property type="entry name" value="FMN-dependent nitroreductase-like"/>
    <property type="match status" value="1"/>
</dbReference>
<dbReference type="RefSeq" id="WP_198914501.1">
    <property type="nucleotide sequence ID" value="NZ_JAEKPD010000001.1"/>
</dbReference>
<evidence type="ECO:0000313" key="5">
    <source>
        <dbReference type="Proteomes" id="UP000642488"/>
    </source>
</evidence>
<accession>A0A934MBB1</accession>
<feature type="domain" description="Nitroreductase" evidence="3">
    <location>
        <begin position="9"/>
        <end position="197"/>
    </location>
</feature>
<gene>
    <name evidence="4" type="ORF">ILP92_00980</name>
</gene>
<sequence>MTDLERLLARRRSVRGYLDRPVARTDVEAILTAARTAPSGANLQPGTFHAMTGAPLDELRQTLARALDEGRAQVSEYDWFPADMTPDLKAKQRAAGFALYDALGIAKRNLTGRRAQFARNYRFFDAPVGIVVTIRRDMGKGAFMDLGMALMALMLAAEARGLASSGIGALANYADLVADALGLPDDEMVVCGVALGHADPDAPENAVRTERDPLDAFASFRGWDQ</sequence>
<dbReference type="PANTHER" id="PTHR43673">
    <property type="entry name" value="NAD(P)H NITROREDUCTASE YDGI-RELATED"/>
    <property type="match status" value="1"/>
</dbReference>
<dbReference type="Pfam" id="PF00881">
    <property type="entry name" value="Nitroreductase"/>
    <property type="match status" value="1"/>
</dbReference>
<reference evidence="4" key="1">
    <citation type="submission" date="2020-12" db="EMBL/GenBank/DDBJ databases">
        <title>Bacterial taxonomy.</title>
        <authorList>
            <person name="Pan X."/>
        </authorList>
    </citation>
    <scope>NUCLEOTIDE SEQUENCE</scope>
    <source>
        <strain evidence="4">KCTC 52957</strain>
    </source>
</reference>
<protein>
    <submittedName>
        <fullName evidence="4">Nitroreductase</fullName>
    </submittedName>
</protein>
<organism evidence="4 5">
    <name type="scientific">Palleronia pontilimi</name>
    <dbReference type="NCBI Taxonomy" id="1964209"/>
    <lineage>
        <taxon>Bacteria</taxon>
        <taxon>Pseudomonadati</taxon>
        <taxon>Pseudomonadota</taxon>
        <taxon>Alphaproteobacteria</taxon>
        <taxon>Rhodobacterales</taxon>
        <taxon>Roseobacteraceae</taxon>
        <taxon>Palleronia</taxon>
    </lineage>
</organism>
<dbReference type="InterPro" id="IPR000415">
    <property type="entry name" value="Nitroreductase-like"/>
</dbReference>
<dbReference type="AlphaFoldDB" id="A0A934MBB1"/>
<evidence type="ECO:0000256" key="2">
    <source>
        <dbReference type="ARBA" id="ARBA00023002"/>
    </source>
</evidence>
<dbReference type="CDD" id="cd02136">
    <property type="entry name" value="PnbA_NfnB-like"/>
    <property type="match status" value="1"/>
</dbReference>
<comment type="similarity">
    <text evidence="1">Belongs to the nitroreductase family.</text>
</comment>
<evidence type="ECO:0000259" key="3">
    <source>
        <dbReference type="Pfam" id="PF00881"/>
    </source>
</evidence>
<evidence type="ECO:0000313" key="4">
    <source>
        <dbReference type="EMBL" id="MBJ3761325.1"/>
    </source>
</evidence>
<dbReference type="Proteomes" id="UP000642488">
    <property type="component" value="Unassembled WGS sequence"/>
</dbReference>